<keyword evidence="5" id="KW-1185">Reference proteome</keyword>
<reference evidence="4 5" key="1">
    <citation type="journal article" date="2010" name="Int. J. Syst. Evol. Microbiol.">
        <title>Bacillus horneckiae sp. nov., isolated from a spacecraft-assembly clean room.</title>
        <authorList>
            <person name="Vaishampayan P."/>
            <person name="Probst A."/>
            <person name="Krishnamurthi S."/>
            <person name="Ghosh S."/>
            <person name="Osman S."/>
            <person name="McDowall A."/>
            <person name="Ruckmani A."/>
            <person name="Mayilraj S."/>
            <person name="Venkateswaran K."/>
        </authorList>
    </citation>
    <scope>NUCLEOTIDE SEQUENCE [LARGE SCALE GENOMIC DNA]</scope>
    <source>
        <strain evidence="5">1PO1SC</strain>
    </source>
</reference>
<accession>A0A2N0ZA83</accession>
<comment type="similarity">
    <text evidence="1">Belongs to the non-flavoprotein flavin reductase family.</text>
</comment>
<comment type="caution">
    <text evidence="4">The sequence shown here is derived from an EMBL/GenBank/DDBJ whole genome shotgun (WGS) entry which is preliminary data.</text>
</comment>
<dbReference type="InterPro" id="IPR012349">
    <property type="entry name" value="Split_barrel_FMN-bd"/>
</dbReference>
<evidence type="ECO:0000256" key="1">
    <source>
        <dbReference type="ARBA" id="ARBA00008898"/>
    </source>
</evidence>
<gene>
    <name evidence="4" type="ORF">CWS20_24295</name>
</gene>
<dbReference type="Pfam" id="PF01613">
    <property type="entry name" value="Flavin_Reduct"/>
    <property type="match status" value="1"/>
</dbReference>
<dbReference type="GO" id="GO:0042602">
    <property type="term" value="F:riboflavin reductase (NADPH) activity"/>
    <property type="evidence" value="ECO:0007669"/>
    <property type="project" value="TreeGrafter"/>
</dbReference>
<feature type="domain" description="Flavin reductase like" evidence="3">
    <location>
        <begin position="10"/>
        <end position="149"/>
    </location>
</feature>
<dbReference type="SMART" id="SM00903">
    <property type="entry name" value="Flavin_Reduct"/>
    <property type="match status" value="1"/>
</dbReference>
<dbReference type="Proteomes" id="UP000233343">
    <property type="component" value="Unassembled WGS sequence"/>
</dbReference>
<name>A0A2N0ZA83_9BACI</name>
<dbReference type="InterPro" id="IPR050268">
    <property type="entry name" value="NADH-dep_flavin_reductase"/>
</dbReference>
<evidence type="ECO:0000313" key="5">
    <source>
        <dbReference type="Proteomes" id="UP000233343"/>
    </source>
</evidence>
<sequence length="153" mass="17138">MDKRSLRDCFGKFSTGVTVVTWFDEERQKGITVNSFTSVSLDPPLALISINKSAKAYSGLKGKSFSINILASDQEAVAWQFAGRRQESIKLNWDNSGIAPKINGSAAWLECEQWKEYDAGDHVLFVGEIKQFHYRDADSLTFYQGKMGSTKNL</sequence>
<evidence type="ECO:0000313" key="4">
    <source>
        <dbReference type="EMBL" id="PKG26424.1"/>
    </source>
</evidence>
<dbReference type="Gene3D" id="2.30.110.10">
    <property type="entry name" value="Electron Transport, Fmn-binding Protein, Chain A"/>
    <property type="match status" value="1"/>
</dbReference>
<proteinExistence type="inferred from homology"/>
<protein>
    <submittedName>
        <fullName evidence="4">Flavin reductase</fullName>
    </submittedName>
</protein>
<dbReference type="RefSeq" id="WP_066198398.1">
    <property type="nucleotide sequence ID" value="NZ_JAFDQP010000004.1"/>
</dbReference>
<keyword evidence="2" id="KW-0560">Oxidoreductase</keyword>
<dbReference type="PANTHER" id="PTHR30466:SF11">
    <property type="entry name" value="FLAVIN-DEPENDENT MONOOXYGENASE, REDUCTASE SUBUNIT HSAB"/>
    <property type="match status" value="1"/>
</dbReference>
<evidence type="ECO:0000259" key="3">
    <source>
        <dbReference type="SMART" id="SM00903"/>
    </source>
</evidence>
<dbReference type="GO" id="GO:0010181">
    <property type="term" value="F:FMN binding"/>
    <property type="evidence" value="ECO:0007669"/>
    <property type="project" value="InterPro"/>
</dbReference>
<evidence type="ECO:0000256" key="2">
    <source>
        <dbReference type="ARBA" id="ARBA00023002"/>
    </source>
</evidence>
<organism evidence="4 5">
    <name type="scientific">Cytobacillus horneckiae</name>
    <dbReference type="NCBI Taxonomy" id="549687"/>
    <lineage>
        <taxon>Bacteria</taxon>
        <taxon>Bacillati</taxon>
        <taxon>Bacillota</taxon>
        <taxon>Bacilli</taxon>
        <taxon>Bacillales</taxon>
        <taxon>Bacillaceae</taxon>
        <taxon>Cytobacillus</taxon>
    </lineage>
</organism>
<dbReference type="InterPro" id="IPR002563">
    <property type="entry name" value="Flavin_Rdtase-like_dom"/>
</dbReference>
<dbReference type="AlphaFoldDB" id="A0A2N0ZA83"/>
<dbReference type="PANTHER" id="PTHR30466">
    <property type="entry name" value="FLAVIN REDUCTASE"/>
    <property type="match status" value="1"/>
</dbReference>
<dbReference type="SUPFAM" id="SSF50475">
    <property type="entry name" value="FMN-binding split barrel"/>
    <property type="match status" value="1"/>
</dbReference>
<dbReference type="EMBL" id="PISD01000068">
    <property type="protein sequence ID" value="PKG26424.1"/>
    <property type="molecule type" value="Genomic_DNA"/>
</dbReference>